<protein>
    <submittedName>
        <fullName evidence="1">STAS domain-containing protein</fullName>
    </submittedName>
</protein>
<dbReference type="InterPro" id="IPR002645">
    <property type="entry name" value="STAS_dom"/>
</dbReference>
<dbReference type="Pfam" id="PF13466">
    <property type="entry name" value="STAS_2"/>
    <property type="match status" value="1"/>
</dbReference>
<gene>
    <name evidence="1" type="ORF">GMD42_03210</name>
</gene>
<organism evidence="1 2">
    <name type="scientific">Parasutterella excrementihominis</name>
    <dbReference type="NCBI Taxonomy" id="487175"/>
    <lineage>
        <taxon>Bacteria</taxon>
        <taxon>Pseudomonadati</taxon>
        <taxon>Pseudomonadota</taxon>
        <taxon>Betaproteobacteria</taxon>
        <taxon>Burkholderiales</taxon>
        <taxon>Sutterellaceae</taxon>
        <taxon>Parasutterella</taxon>
    </lineage>
</organism>
<name>A0A6I3S6I7_9BURK</name>
<dbReference type="EMBL" id="WNCL01000006">
    <property type="protein sequence ID" value="MTU42645.1"/>
    <property type="molecule type" value="Genomic_DNA"/>
</dbReference>
<dbReference type="InterPro" id="IPR058548">
    <property type="entry name" value="MlaB-like_STAS"/>
</dbReference>
<dbReference type="Gene3D" id="3.30.750.24">
    <property type="entry name" value="STAS domain"/>
    <property type="match status" value="1"/>
</dbReference>
<sequence length="84" mass="9273">MKLQAQHIGFDNAVAILNQGIQAIDSGDSVMDMQDVQKTDSAAVAVVLEWMRRAQARNAELKVINAPESFQNLVKLYSLSDLIK</sequence>
<dbReference type="SUPFAM" id="SSF52091">
    <property type="entry name" value="SpoIIaa-like"/>
    <property type="match status" value="1"/>
</dbReference>
<dbReference type="PROSITE" id="PS50801">
    <property type="entry name" value="STAS"/>
    <property type="match status" value="1"/>
</dbReference>
<reference evidence="1 2" key="1">
    <citation type="journal article" date="2019" name="Nat. Med.">
        <title>A library of human gut bacterial isolates paired with longitudinal multiomics data enables mechanistic microbiome research.</title>
        <authorList>
            <person name="Poyet M."/>
            <person name="Groussin M."/>
            <person name="Gibbons S.M."/>
            <person name="Avila-Pacheco J."/>
            <person name="Jiang X."/>
            <person name="Kearney S.M."/>
            <person name="Perrotta A.R."/>
            <person name="Berdy B."/>
            <person name="Zhao S."/>
            <person name="Lieberman T.D."/>
            <person name="Swanson P.K."/>
            <person name="Smith M."/>
            <person name="Roesemann S."/>
            <person name="Alexander J.E."/>
            <person name="Rich S.A."/>
            <person name="Livny J."/>
            <person name="Vlamakis H."/>
            <person name="Clish C."/>
            <person name="Bullock K."/>
            <person name="Deik A."/>
            <person name="Scott J."/>
            <person name="Pierce K.A."/>
            <person name="Xavier R.J."/>
            <person name="Alm E.J."/>
        </authorList>
    </citation>
    <scope>NUCLEOTIDE SEQUENCE [LARGE SCALE GENOMIC DNA]</scope>
    <source>
        <strain evidence="1 2">BIOML-A2</strain>
    </source>
</reference>
<proteinExistence type="predicted"/>
<dbReference type="GeneID" id="43349282"/>
<dbReference type="InterPro" id="IPR036513">
    <property type="entry name" value="STAS_dom_sf"/>
</dbReference>
<dbReference type="Proteomes" id="UP000462362">
    <property type="component" value="Unassembled WGS sequence"/>
</dbReference>
<accession>A0A6I3S6I7</accession>
<dbReference type="RefSeq" id="WP_008810498.1">
    <property type="nucleotide sequence ID" value="NZ_CAJUON010000003.1"/>
</dbReference>
<dbReference type="AlphaFoldDB" id="A0A6I3S6I7"/>
<evidence type="ECO:0000313" key="2">
    <source>
        <dbReference type="Proteomes" id="UP000462362"/>
    </source>
</evidence>
<comment type="caution">
    <text evidence="1">The sequence shown here is derived from an EMBL/GenBank/DDBJ whole genome shotgun (WGS) entry which is preliminary data.</text>
</comment>
<evidence type="ECO:0000313" key="1">
    <source>
        <dbReference type="EMBL" id="MTU42645.1"/>
    </source>
</evidence>